<reference evidence="2 3" key="1">
    <citation type="journal article" date="2009" name="J. Bacteriol.">
        <title>Draft genome sequence of the extremely acidophilic bacterium Acidithiobacillus caldus ATCC 51756 reveals metabolic versatility in the genus Acidithiobacillus.</title>
        <authorList>
            <person name="Valdes J."/>
            <person name="Quatrini R."/>
            <person name="Hallberg K."/>
            <person name="Dopson M."/>
            <person name="Valenzuela P.D."/>
            <person name="Holmes D.S."/>
        </authorList>
    </citation>
    <scope>NUCLEOTIDE SEQUENCE [LARGE SCALE GENOMIC DNA]</scope>
    <source>
        <strain evidence="3">ATCC 51756 / DSM 8584 / KU</strain>
    </source>
</reference>
<keyword evidence="1" id="KW-0805">Transcription regulation</keyword>
<dbReference type="eggNOG" id="COG0735">
    <property type="taxonomic scope" value="Bacteria"/>
</dbReference>
<dbReference type="GeneID" id="92931278"/>
<keyword evidence="1" id="KW-0804">Transcription</keyword>
<keyword evidence="1" id="KW-0479">Metal-binding</keyword>
<dbReference type="Pfam" id="PF01475">
    <property type="entry name" value="FUR"/>
    <property type="match status" value="1"/>
</dbReference>
<organism evidence="2 3">
    <name type="scientific">Acidithiobacillus caldus (strain ATCC 51756 / DSM 8584 / KU)</name>
    <dbReference type="NCBI Taxonomy" id="637389"/>
    <lineage>
        <taxon>Bacteria</taxon>
        <taxon>Pseudomonadati</taxon>
        <taxon>Pseudomonadota</taxon>
        <taxon>Acidithiobacillia</taxon>
        <taxon>Acidithiobacillales</taxon>
        <taxon>Acidithiobacillaceae</taxon>
        <taxon>Acidithiobacillus</taxon>
    </lineage>
</organism>
<dbReference type="RefSeq" id="WP_004871570.1">
    <property type="nucleotide sequence ID" value="NZ_CP005986.1"/>
</dbReference>
<evidence type="ECO:0000313" key="3">
    <source>
        <dbReference type="Proteomes" id="UP000005522"/>
    </source>
</evidence>
<dbReference type="PANTHER" id="PTHR33202">
    <property type="entry name" value="ZINC UPTAKE REGULATION PROTEIN"/>
    <property type="match status" value="1"/>
</dbReference>
<dbReference type="GO" id="GO:0008270">
    <property type="term" value="F:zinc ion binding"/>
    <property type="evidence" value="ECO:0007669"/>
    <property type="project" value="TreeGrafter"/>
</dbReference>
<dbReference type="PANTHER" id="PTHR33202:SF7">
    <property type="entry name" value="FERRIC UPTAKE REGULATION PROTEIN"/>
    <property type="match status" value="1"/>
</dbReference>
<dbReference type="EMBL" id="CP005986">
    <property type="protein sequence ID" value="AIA54929.1"/>
    <property type="molecule type" value="Genomic_DNA"/>
</dbReference>
<keyword evidence="1" id="KW-0963">Cytoplasm</keyword>
<sequence length="147" mass="16423">MQNPATSKQQVLEVLRDAGVNPTSQRVEIGFVLFSACAHLSAEEIMQRVNADYPVVSKATVYNTLGIFAEHGLVREVIVEPGKVFYDPNVSPHHHFYYVDSGELVDIPAHDLQVRSLPDLPEDTELQQVDIVIRLRRKTNSSTVARA</sequence>
<dbReference type="HOGENOM" id="CLU_096072_1_1_6"/>
<dbReference type="InterPro" id="IPR036390">
    <property type="entry name" value="WH_DNA-bd_sf"/>
</dbReference>
<dbReference type="InterPro" id="IPR036388">
    <property type="entry name" value="WH-like_DNA-bd_sf"/>
</dbReference>
<dbReference type="Gene3D" id="1.10.10.10">
    <property type="entry name" value="Winged helix-like DNA-binding domain superfamily/Winged helix DNA-binding domain"/>
    <property type="match status" value="1"/>
</dbReference>
<dbReference type="CDD" id="cd07153">
    <property type="entry name" value="Fur_like"/>
    <property type="match status" value="1"/>
</dbReference>
<dbReference type="GO" id="GO:0000976">
    <property type="term" value="F:transcription cis-regulatory region binding"/>
    <property type="evidence" value="ECO:0007669"/>
    <property type="project" value="TreeGrafter"/>
</dbReference>
<dbReference type="GO" id="GO:0005737">
    <property type="term" value="C:cytoplasm"/>
    <property type="evidence" value="ECO:0007669"/>
    <property type="project" value="UniProtKB-SubCell"/>
</dbReference>
<protein>
    <recommendedName>
        <fullName evidence="1">Ferric uptake regulation protein</fullName>
    </recommendedName>
</protein>
<dbReference type="InterPro" id="IPR002481">
    <property type="entry name" value="FUR"/>
</dbReference>
<evidence type="ECO:0000313" key="2">
    <source>
        <dbReference type="EMBL" id="AIA54929.1"/>
    </source>
</evidence>
<dbReference type="GO" id="GO:0045892">
    <property type="term" value="P:negative regulation of DNA-templated transcription"/>
    <property type="evidence" value="ECO:0007669"/>
    <property type="project" value="TreeGrafter"/>
</dbReference>
<evidence type="ECO:0000256" key="1">
    <source>
        <dbReference type="RuleBase" id="RU364037"/>
    </source>
</evidence>
<dbReference type="SMR" id="A0A059ZPS0"/>
<comment type="subunit">
    <text evidence="1">Homodimer.</text>
</comment>
<comment type="similarity">
    <text evidence="1">Belongs to the Fur family.</text>
</comment>
<comment type="subcellular location">
    <subcellularLocation>
        <location evidence="1">Cytoplasm</location>
    </subcellularLocation>
</comment>
<keyword evidence="1" id="KW-0678">Repressor</keyword>
<dbReference type="GO" id="GO:1900376">
    <property type="term" value="P:regulation of secondary metabolite biosynthetic process"/>
    <property type="evidence" value="ECO:0007669"/>
    <property type="project" value="TreeGrafter"/>
</dbReference>
<name>A0A059ZPS0_ACICK</name>
<dbReference type="AlphaFoldDB" id="A0A059ZPS0"/>
<dbReference type="GO" id="GO:0003700">
    <property type="term" value="F:DNA-binding transcription factor activity"/>
    <property type="evidence" value="ECO:0007669"/>
    <property type="project" value="UniProtKB-UniRule"/>
</dbReference>
<dbReference type="KEGG" id="acz:Acaty_c1058"/>
<keyword evidence="1" id="KW-0862">Zinc</keyword>
<gene>
    <name evidence="1" type="primary">fur</name>
    <name evidence="2" type="ORF">Acaty_c1058</name>
</gene>
<proteinExistence type="inferred from homology"/>
<dbReference type="Proteomes" id="UP000005522">
    <property type="component" value="Chromosome"/>
</dbReference>
<keyword evidence="1" id="KW-0238">DNA-binding</keyword>
<accession>A0A059ZPS0</accession>
<keyword evidence="1" id="KW-0408">Iron</keyword>
<dbReference type="SUPFAM" id="SSF46785">
    <property type="entry name" value="Winged helix' DNA-binding domain"/>
    <property type="match status" value="1"/>
</dbReference>